<sequence>MVTIKGITHVAQPACPTPFNSFQISSAHPIIMVNGKSQFNYEVELNILTNTPQNEVSAIAPWFSFEGPGCFIRGQTAVSVKAQSAIYRCNQPDEKIVPHEVKIFGFFNVISVGSQIKGTDPEEVNSCSFTFSLGKGQITPLGMGPGDTVWISGVLRKKTCDEVCVDAIFIASLDELYHALHI</sequence>
<reference evidence="1 2" key="1">
    <citation type="submission" date="2017-11" db="EMBL/GenBank/DDBJ databases">
        <title>De novo assembly and phasing of dikaryotic genomes from two isolates of Puccinia coronata f. sp. avenae, the causal agent of oat crown rust.</title>
        <authorList>
            <person name="Miller M.E."/>
            <person name="Zhang Y."/>
            <person name="Omidvar V."/>
            <person name="Sperschneider J."/>
            <person name="Schwessinger B."/>
            <person name="Raley C."/>
            <person name="Palmer J.M."/>
            <person name="Garnica D."/>
            <person name="Upadhyaya N."/>
            <person name="Rathjen J."/>
            <person name="Taylor J.M."/>
            <person name="Park R.F."/>
            <person name="Dodds P.N."/>
            <person name="Hirsch C.D."/>
            <person name="Kianian S.F."/>
            <person name="Figueroa M."/>
        </authorList>
    </citation>
    <scope>NUCLEOTIDE SEQUENCE [LARGE SCALE GENOMIC DNA]</scope>
    <source>
        <strain evidence="1">12NC29</strain>
    </source>
</reference>
<evidence type="ECO:0000313" key="2">
    <source>
        <dbReference type="Proteomes" id="UP000235388"/>
    </source>
</evidence>
<organism evidence="1 2">
    <name type="scientific">Puccinia coronata f. sp. avenae</name>
    <dbReference type="NCBI Taxonomy" id="200324"/>
    <lineage>
        <taxon>Eukaryota</taxon>
        <taxon>Fungi</taxon>
        <taxon>Dikarya</taxon>
        <taxon>Basidiomycota</taxon>
        <taxon>Pucciniomycotina</taxon>
        <taxon>Pucciniomycetes</taxon>
        <taxon>Pucciniales</taxon>
        <taxon>Pucciniaceae</taxon>
        <taxon>Puccinia</taxon>
    </lineage>
</organism>
<name>A0A2N5VZZ8_9BASI</name>
<keyword evidence="2" id="KW-1185">Reference proteome</keyword>
<dbReference type="EMBL" id="PGCJ01000031">
    <property type="protein sequence ID" value="PLW55540.1"/>
    <property type="molecule type" value="Genomic_DNA"/>
</dbReference>
<evidence type="ECO:0000313" key="1">
    <source>
        <dbReference type="EMBL" id="PLW55540.1"/>
    </source>
</evidence>
<comment type="caution">
    <text evidence="1">The sequence shown here is derived from an EMBL/GenBank/DDBJ whole genome shotgun (WGS) entry which is preliminary data.</text>
</comment>
<protein>
    <submittedName>
        <fullName evidence="1">Uncharacterized protein</fullName>
    </submittedName>
</protein>
<accession>A0A2N5VZZ8</accession>
<gene>
    <name evidence="1" type="ORF">PCANC_02128</name>
</gene>
<dbReference type="AlphaFoldDB" id="A0A2N5VZZ8"/>
<proteinExistence type="predicted"/>
<dbReference type="Proteomes" id="UP000235388">
    <property type="component" value="Unassembled WGS sequence"/>
</dbReference>